<feature type="domain" description="HTH cro/C1-type" evidence="1">
    <location>
        <begin position="6"/>
        <end position="58"/>
    </location>
</feature>
<sequence length="62" mass="7155">MILERIQNLCNERNTNIAQLEKELGFGKSTIRRWNTSSPSVDNLQKVADYFKVSVDSLLKKN</sequence>
<dbReference type="EMBL" id="JAJEQD010000003">
    <property type="protein sequence ID" value="MCC2155960.1"/>
    <property type="molecule type" value="Genomic_DNA"/>
</dbReference>
<protein>
    <submittedName>
        <fullName evidence="2">Helix-turn-helix domain-containing protein</fullName>
    </submittedName>
</protein>
<comment type="caution">
    <text evidence="2">The sequence shown here is derived from an EMBL/GenBank/DDBJ whole genome shotgun (WGS) entry which is preliminary data.</text>
</comment>
<proteinExistence type="predicted"/>
<dbReference type="SMART" id="SM00530">
    <property type="entry name" value="HTH_XRE"/>
    <property type="match status" value="1"/>
</dbReference>
<dbReference type="SUPFAM" id="SSF47413">
    <property type="entry name" value="lambda repressor-like DNA-binding domains"/>
    <property type="match status" value="1"/>
</dbReference>
<dbReference type="PROSITE" id="PS50943">
    <property type="entry name" value="HTH_CROC1"/>
    <property type="match status" value="1"/>
</dbReference>
<dbReference type="Gene3D" id="1.10.260.40">
    <property type="entry name" value="lambda repressor-like DNA-binding domains"/>
    <property type="match status" value="1"/>
</dbReference>
<organism evidence="2 3">
    <name type="scientific">Veillonella fallax</name>
    <dbReference type="NCBI Taxonomy" id="2881272"/>
    <lineage>
        <taxon>Bacteria</taxon>
        <taxon>Bacillati</taxon>
        <taxon>Bacillota</taxon>
        <taxon>Negativicutes</taxon>
        <taxon>Veillonellales</taxon>
        <taxon>Veillonellaceae</taxon>
        <taxon>Veillonella</taxon>
    </lineage>
</organism>
<evidence type="ECO:0000259" key="1">
    <source>
        <dbReference type="PROSITE" id="PS50943"/>
    </source>
</evidence>
<dbReference type="CDD" id="cd00093">
    <property type="entry name" value="HTH_XRE"/>
    <property type="match status" value="1"/>
</dbReference>
<evidence type="ECO:0000313" key="3">
    <source>
        <dbReference type="Proteomes" id="UP001198241"/>
    </source>
</evidence>
<reference evidence="2 3" key="1">
    <citation type="submission" date="2021-10" db="EMBL/GenBank/DDBJ databases">
        <title>Anaerobic single-cell dispensing facilitates the cultivation of human gut bacteria.</title>
        <authorList>
            <person name="Afrizal A."/>
        </authorList>
    </citation>
    <scope>NUCLEOTIDE SEQUENCE [LARGE SCALE GENOMIC DNA]</scope>
    <source>
        <strain evidence="2 3">CLA-AA-H247</strain>
    </source>
</reference>
<dbReference type="InterPro" id="IPR010982">
    <property type="entry name" value="Lambda_DNA-bd_dom_sf"/>
</dbReference>
<dbReference type="InterPro" id="IPR001387">
    <property type="entry name" value="Cro/C1-type_HTH"/>
</dbReference>
<dbReference type="Proteomes" id="UP001198241">
    <property type="component" value="Unassembled WGS sequence"/>
</dbReference>
<name>A0ABS8F1P2_9FIRM</name>
<dbReference type="RefSeq" id="WP_227720765.1">
    <property type="nucleotide sequence ID" value="NZ_JAJEQD010000003.1"/>
</dbReference>
<accession>A0ABS8F1P2</accession>
<keyword evidence="3" id="KW-1185">Reference proteome</keyword>
<evidence type="ECO:0000313" key="2">
    <source>
        <dbReference type="EMBL" id="MCC2155960.1"/>
    </source>
</evidence>
<dbReference type="Pfam" id="PF01381">
    <property type="entry name" value="HTH_3"/>
    <property type="match status" value="1"/>
</dbReference>
<gene>
    <name evidence="2" type="ORF">LKD20_02225</name>
</gene>